<evidence type="ECO:0000256" key="2">
    <source>
        <dbReference type="ARBA" id="ARBA00022692"/>
    </source>
</evidence>
<accession>A0A813YY35</accession>
<feature type="transmembrane region" description="Helical" evidence="5">
    <location>
        <begin position="247"/>
        <end position="269"/>
    </location>
</feature>
<keyword evidence="8" id="KW-1185">Reference proteome</keyword>
<keyword evidence="2 5" id="KW-0812">Transmembrane</keyword>
<dbReference type="PANTHER" id="PTHR11040:SF140">
    <property type="entry name" value="ZRT (ZRT), IRT- (IRT-) LIKE PROTEIN TRANSPORTER"/>
    <property type="match status" value="1"/>
</dbReference>
<feature type="transmembrane region" description="Helical" evidence="5">
    <location>
        <begin position="191"/>
        <end position="208"/>
    </location>
</feature>
<organism evidence="7 8">
    <name type="scientific">Adineta steineri</name>
    <dbReference type="NCBI Taxonomy" id="433720"/>
    <lineage>
        <taxon>Eukaryota</taxon>
        <taxon>Metazoa</taxon>
        <taxon>Spiralia</taxon>
        <taxon>Gnathifera</taxon>
        <taxon>Rotifera</taxon>
        <taxon>Eurotatoria</taxon>
        <taxon>Bdelloidea</taxon>
        <taxon>Adinetida</taxon>
        <taxon>Adinetidae</taxon>
        <taxon>Adineta</taxon>
    </lineage>
</organism>
<proteinExistence type="predicted"/>
<dbReference type="EMBL" id="CAJNOM010000040">
    <property type="protein sequence ID" value="CAF0891488.1"/>
    <property type="molecule type" value="Genomic_DNA"/>
</dbReference>
<evidence type="ECO:0000256" key="1">
    <source>
        <dbReference type="ARBA" id="ARBA00004141"/>
    </source>
</evidence>
<feature type="transmembrane region" description="Helical" evidence="5">
    <location>
        <begin position="220"/>
        <end position="240"/>
    </location>
</feature>
<evidence type="ECO:0000313" key="8">
    <source>
        <dbReference type="Proteomes" id="UP000663832"/>
    </source>
</evidence>
<name>A0A813YY35_9BILA</name>
<feature type="transmembrane region" description="Helical" evidence="5">
    <location>
        <begin position="285"/>
        <end position="303"/>
    </location>
</feature>
<dbReference type="InterPro" id="IPR003689">
    <property type="entry name" value="ZIP"/>
</dbReference>
<reference evidence="7" key="1">
    <citation type="submission" date="2021-02" db="EMBL/GenBank/DDBJ databases">
        <authorList>
            <person name="Nowell W R."/>
        </authorList>
    </citation>
    <scope>NUCLEOTIDE SEQUENCE</scope>
</reference>
<evidence type="ECO:0000313" key="6">
    <source>
        <dbReference type="EMBL" id="CAF0719626.1"/>
    </source>
</evidence>
<comment type="caution">
    <text evidence="7">The sequence shown here is derived from an EMBL/GenBank/DDBJ whole genome shotgun (WGS) entry which is preliminary data.</text>
</comment>
<dbReference type="GO" id="GO:0005886">
    <property type="term" value="C:plasma membrane"/>
    <property type="evidence" value="ECO:0007669"/>
    <property type="project" value="TreeGrafter"/>
</dbReference>
<evidence type="ECO:0000313" key="7">
    <source>
        <dbReference type="EMBL" id="CAF0891488.1"/>
    </source>
</evidence>
<feature type="transmembrane region" description="Helical" evidence="5">
    <location>
        <begin position="12"/>
        <end position="32"/>
    </location>
</feature>
<keyword evidence="3 5" id="KW-1133">Transmembrane helix</keyword>
<evidence type="ECO:0000256" key="3">
    <source>
        <dbReference type="ARBA" id="ARBA00022989"/>
    </source>
</evidence>
<dbReference type="AlphaFoldDB" id="A0A813YY35"/>
<dbReference type="Proteomes" id="UP000663877">
    <property type="component" value="Unassembled WGS sequence"/>
</dbReference>
<feature type="transmembrane region" description="Helical" evidence="5">
    <location>
        <begin position="101"/>
        <end position="121"/>
    </location>
</feature>
<dbReference type="GO" id="GO:0005385">
    <property type="term" value="F:zinc ion transmembrane transporter activity"/>
    <property type="evidence" value="ECO:0007669"/>
    <property type="project" value="TreeGrafter"/>
</dbReference>
<sequence>MNITGVKLILSSILFLSTFLCITIPICLFTWIKNQHKTNLTKSHFKLFSFNTFISCITCFGGGIFLGICLLDLLPETIYHINMTIKNEFQYDNQLLKRYPIAELLIGFGFFLVLFIEQIILSVSSNSTQSIAQINKKPTIIMPHDDEETSFINDQDSLVNTNLTNEHRFDIKEYKEDITIKKNRVLITRNSILILSLIIHSVFEGIALGSTNEYKSVIELFFAIIIHKSIIAFSVGLKLMNITNKRLVYLACFLLSIATPVGVLLLISMQELLPDNRAAKLTHDILRAFACGTFFYITFFDVLPHELNISSHHRHFSSNTVNRYRLLNVICIFIGFGFIAFLSFLMK</sequence>
<dbReference type="EMBL" id="CAJNOI010000001">
    <property type="protein sequence ID" value="CAF0719626.1"/>
    <property type="molecule type" value="Genomic_DNA"/>
</dbReference>
<evidence type="ECO:0000256" key="5">
    <source>
        <dbReference type="SAM" id="Phobius"/>
    </source>
</evidence>
<dbReference type="OrthoDB" id="448280at2759"/>
<protein>
    <submittedName>
        <fullName evidence="7">Uncharacterized protein</fullName>
    </submittedName>
</protein>
<feature type="transmembrane region" description="Helical" evidence="5">
    <location>
        <begin position="324"/>
        <end position="346"/>
    </location>
</feature>
<gene>
    <name evidence="6" type="ORF">BJG266_LOCUS118</name>
    <name evidence="7" type="ORF">QVE165_LOCUS8972</name>
</gene>
<feature type="transmembrane region" description="Helical" evidence="5">
    <location>
        <begin position="53"/>
        <end position="74"/>
    </location>
</feature>
<comment type="subcellular location">
    <subcellularLocation>
        <location evidence="1">Membrane</location>
        <topology evidence="1">Multi-pass membrane protein</topology>
    </subcellularLocation>
</comment>
<dbReference type="Pfam" id="PF02535">
    <property type="entry name" value="Zip"/>
    <property type="match status" value="1"/>
</dbReference>
<evidence type="ECO:0000256" key="4">
    <source>
        <dbReference type="ARBA" id="ARBA00023136"/>
    </source>
</evidence>
<dbReference type="PANTHER" id="PTHR11040">
    <property type="entry name" value="ZINC/IRON TRANSPORTER"/>
    <property type="match status" value="1"/>
</dbReference>
<dbReference type="Proteomes" id="UP000663832">
    <property type="component" value="Unassembled WGS sequence"/>
</dbReference>
<keyword evidence="4 5" id="KW-0472">Membrane</keyword>